<reference evidence="2" key="2">
    <citation type="submission" date="2019-10" db="EMBL/GenBank/DDBJ databases">
        <title>A de novo genome assembly of a pear dwarfing rootstock.</title>
        <authorList>
            <person name="Wang F."/>
            <person name="Wang J."/>
            <person name="Li S."/>
            <person name="Zhang Y."/>
            <person name="Fang M."/>
            <person name="Ma L."/>
            <person name="Zhao Y."/>
            <person name="Jiang S."/>
        </authorList>
    </citation>
    <scope>NUCLEOTIDE SEQUENCE [LARGE SCALE GENOMIC DNA]</scope>
</reference>
<dbReference type="EMBL" id="SMOL01000559">
    <property type="protein sequence ID" value="KAB2606286.1"/>
    <property type="molecule type" value="Genomic_DNA"/>
</dbReference>
<reference evidence="1 2" key="1">
    <citation type="submission" date="2019-09" db="EMBL/GenBank/DDBJ databases">
        <authorList>
            <person name="Ou C."/>
        </authorList>
    </citation>
    <scope>NUCLEOTIDE SEQUENCE [LARGE SCALE GENOMIC DNA]</scope>
    <source>
        <strain evidence="1">S2</strain>
        <tissue evidence="1">Leaf</tissue>
    </source>
</reference>
<keyword evidence="1" id="KW-0547">Nucleotide-binding</keyword>
<reference evidence="1 2" key="3">
    <citation type="submission" date="2019-11" db="EMBL/GenBank/DDBJ databases">
        <title>A de novo genome assembly of a pear dwarfing rootstock.</title>
        <authorList>
            <person name="Wang F."/>
            <person name="Wang J."/>
            <person name="Li S."/>
            <person name="Zhang Y."/>
            <person name="Fang M."/>
            <person name="Ma L."/>
            <person name="Zhao Y."/>
            <person name="Jiang S."/>
        </authorList>
    </citation>
    <scope>NUCLEOTIDE SEQUENCE [LARGE SCALE GENOMIC DNA]</scope>
    <source>
        <strain evidence="1">S2</strain>
        <tissue evidence="1">Leaf</tissue>
    </source>
</reference>
<gene>
    <name evidence="1" type="ORF">D8674_006003</name>
</gene>
<name>A0A5N5FT15_9ROSA</name>
<protein>
    <submittedName>
        <fullName evidence="1">Helicase swr1-like</fullName>
    </submittedName>
</protein>
<keyword evidence="1" id="KW-0378">Hydrolase</keyword>
<organism evidence="1 2">
    <name type="scientific">Pyrus ussuriensis x Pyrus communis</name>
    <dbReference type="NCBI Taxonomy" id="2448454"/>
    <lineage>
        <taxon>Eukaryota</taxon>
        <taxon>Viridiplantae</taxon>
        <taxon>Streptophyta</taxon>
        <taxon>Embryophyta</taxon>
        <taxon>Tracheophyta</taxon>
        <taxon>Spermatophyta</taxon>
        <taxon>Magnoliopsida</taxon>
        <taxon>eudicotyledons</taxon>
        <taxon>Gunneridae</taxon>
        <taxon>Pentapetalae</taxon>
        <taxon>rosids</taxon>
        <taxon>fabids</taxon>
        <taxon>Rosales</taxon>
        <taxon>Rosaceae</taxon>
        <taxon>Amygdaloideae</taxon>
        <taxon>Maleae</taxon>
        <taxon>Pyrus</taxon>
    </lineage>
</organism>
<evidence type="ECO:0000313" key="1">
    <source>
        <dbReference type="EMBL" id="KAB2606286.1"/>
    </source>
</evidence>
<keyword evidence="1" id="KW-0347">Helicase</keyword>
<keyword evidence="2" id="KW-1185">Reference proteome</keyword>
<dbReference type="GO" id="GO:0004386">
    <property type="term" value="F:helicase activity"/>
    <property type="evidence" value="ECO:0007669"/>
    <property type="project" value="UniProtKB-KW"/>
</dbReference>
<proteinExistence type="predicted"/>
<sequence length="191" mass="21424">MTRTSIPIASRLNTNWRRTTPIASLLRTNWRMTTQTRFNGKEMVFAHCNLTKELWSMLEFMMPDLFTTKDVDLKKLLIGEDRDLIGRMKSILGPFILRRLKSDLITCCQSVTNVHSAFSAATALVVSAPLIGEPTPFTKATLTIATQLSAQDEKMSMILRALHMSGLQIPMPTPDLALSFTLQPHCLADTE</sequence>
<dbReference type="AlphaFoldDB" id="A0A5N5FT15"/>
<comment type="caution">
    <text evidence="1">The sequence shown here is derived from an EMBL/GenBank/DDBJ whole genome shotgun (WGS) entry which is preliminary data.</text>
</comment>
<dbReference type="Gene3D" id="3.40.50.10810">
    <property type="entry name" value="Tandem AAA-ATPase domain"/>
    <property type="match status" value="1"/>
</dbReference>
<evidence type="ECO:0000313" key="2">
    <source>
        <dbReference type="Proteomes" id="UP000327157"/>
    </source>
</evidence>
<accession>A0A5N5FT15</accession>
<dbReference type="Proteomes" id="UP000327157">
    <property type="component" value="Chromosome 11"/>
</dbReference>
<dbReference type="InterPro" id="IPR038718">
    <property type="entry name" value="SNF2-like_sf"/>
</dbReference>
<keyword evidence="1" id="KW-0067">ATP-binding</keyword>